<keyword evidence="1" id="KW-0472">Membrane</keyword>
<gene>
    <name evidence="2" type="ORF">MGR_3113</name>
</gene>
<evidence type="ECO:0000256" key="1">
    <source>
        <dbReference type="SAM" id="Phobius"/>
    </source>
</evidence>
<proteinExistence type="predicted"/>
<keyword evidence="1" id="KW-0812">Transmembrane</keyword>
<protein>
    <submittedName>
        <fullName evidence="2">Uncharacterized protein</fullName>
    </submittedName>
</protein>
<reference evidence="2" key="1">
    <citation type="journal article" date="2007" name="J. Bacteriol.">
        <title>Comparative genome analysis of four magnetotactic bacteria reveals a complex set of group-specific genes implicated in magnetosome biomineralization and function.</title>
        <authorList>
            <person name="Richter M."/>
            <person name="Kube M."/>
            <person name="Bazylinski D.A."/>
            <person name="Lombardot T."/>
            <person name="Gloeckner F.O."/>
            <person name="Reinhardt R."/>
            <person name="Schueler D."/>
        </authorList>
    </citation>
    <scope>NUCLEOTIDE SEQUENCE</scope>
    <source>
        <strain evidence="2">MSR-1</strain>
    </source>
</reference>
<dbReference type="EMBL" id="CU459003">
    <property type="protein sequence ID" value="CAM76760.1"/>
    <property type="molecule type" value="Genomic_DNA"/>
</dbReference>
<name>A4U1K3_9PROT</name>
<keyword evidence="1" id="KW-1133">Transmembrane helix</keyword>
<feature type="transmembrane region" description="Helical" evidence="1">
    <location>
        <begin position="6"/>
        <end position="32"/>
    </location>
</feature>
<accession>A4U1K3</accession>
<evidence type="ECO:0000313" key="2">
    <source>
        <dbReference type="EMBL" id="CAM76760.1"/>
    </source>
</evidence>
<organism evidence="2">
    <name type="scientific">Magnetospirillum gryphiswaldense</name>
    <dbReference type="NCBI Taxonomy" id="55518"/>
    <lineage>
        <taxon>Bacteria</taxon>
        <taxon>Pseudomonadati</taxon>
        <taxon>Pseudomonadota</taxon>
        <taxon>Alphaproteobacteria</taxon>
        <taxon>Rhodospirillales</taxon>
        <taxon>Rhodospirillaceae</taxon>
        <taxon>Magnetospirillum</taxon>
    </lineage>
</organism>
<dbReference type="AlphaFoldDB" id="A4U1K3"/>
<sequence length="34" mass="3658">MTPDEAMIVGGLVILAGIALFVAVVFATRWLARR</sequence>